<evidence type="ECO:0000313" key="2">
    <source>
        <dbReference type="EMBL" id="KAJ1116621.1"/>
    </source>
</evidence>
<name>A0AAV7NM63_PLEWA</name>
<reference evidence="2" key="1">
    <citation type="journal article" date="2022" name="bioRxiv">
        <title>Sequencing and chromosome-scale assembly of the giantPleurodeles waltlgenome.</title>
        <authorList>
            <person name="Brown T."/>
            <person name="Elewa A."/>
            <person name="Iarovenko S."/>
            <person name="Subramanian E."/>
            <person name="Araus A.J."/>
            <person name="Petzold A."/>
            <person name="Susuki M."/>
            <person name="Suzuki K.-i.T."/>
            <person name="Hayashi T."/>
            <person name="Toyoda A."/>
            <person name="Oliveira C."/>
            <person name="Osipova E."/>
            <person name="Leigh N.D."/>
            <person name="Simon A."/>
            <person name="Yun M.H."/>
        </authorList>
    </citation>
    <scope>NUCLEOTIDE SEQUENCE</scope>
    <source>
        <strain evidence="2">20211129_DDA</strain>
        <tissue evidence="2">Liver</tissue>
    </source>
</reference>
<keyword evidence="1" id="KW-0812">Transmembrane</keyword>
<evidence type="ECO:0000313" key="3">
    <source>
        <dbReference type="Proteomes" id="UP001066276"/>
    </source>
</evidence>
<feature type="transmembrane region" description="Helical" evidence="1">
    <location>
        <begin position="36"/>
        <end position="55"/>
    </location>
</feature>
<keyword evidence="1" id="KW-0472">Membrane</keyword>
<dbReference type="AlphaFoldDB" id="A0AAV7NM63"/>
<sequence length="124" mass="13207">MASTTVLRIAYHVANVDIARLLSISGVAYHVSNVDIARLLSISGVLVFCIMAAGAPGHTAVRKDVIPVAELRRSGGDVNLLLRNLARAWLQVSSAEEFICMARGMEHLGNGKDFGGWAAHAVVQ</sequence>
<evidence type="ECO:0000256" key="1">
    <source>
        <dbReference type="SAM" id="Phobius"/>
    </source>
</evidence>
<proteinExistence type="predicted"/>
<keyword evidence="1" id="KW-1133">Transmembrane helix</keyword>
<keyword evidence="3" id="KW-1185">Reference proteome</keyword>
<organism evidence="2 3">
    <name type="scientific">Pleurodeles waltl</name>
    <name type="common">Iberian ribbed newt</name>
    <dbReference type="NCBI Taxonomy" id="8319"/>
    <lineage>
        <taxon>Eukaryota</taxon>
        <taxon>Metazoa</taxon>
        <taxon>Chordata</taxon>
        <taxon>Craniata</taxon>
        <taxon>Vertebrata</taxon>
        <taxon>Euteleostomi</taxon>
        <taxon>Amphibia</taxon>
        <taxon>Batrachia</taxon>
        <taxon>Caudata</taxon>
        <taxon>Salamandroidea</taxon>
        <taxon>Salamandridae</taxon>
        <taxon>Pleurodelinae</taxon>
        <taxon>Pleurodeles</taxon>
    </lineage>
</organism>
<comment type="caution">
    <text evidence="2">The sequence shown here is derived from an EMBL/GenBank/DDBJ whole genome shotgun (WGS) entry which is preliminary data.</text>
</comment>
<dbReference type="Proteomes" id="UP001066276">
    <property type="component" value="Chromosome 8"/>
</dbReference>
<dbReference type="EMBL" id="JANPWB010000012">
    <property type="protein sequence ID" value="KAJ1116621.1"/>
    <property type="molecule type" value="Genomic_DNA"/>
</dbReference>
<accession>A0AAV7NM63</accession>
<gene>
    <name evidence="2" type="ORF">NDU88_004827</name>
</gene>
<protein>
    <submittedName>
        <fullName evidence="2">Uncharacterized protein</fullName>
    </submittedName>
</protein>